<keyword evidence="10" id="KW-1185">Reference proteome</keyword>
<evidence type="ECO:0000256" key="1">
    <source>
        <dbReference type="ARBA" id="ARBA00004567"/>
    </source>
</evidence>
<dbReference type="GO" id="GO:0006606">
    <property type="term" value="P:protein import into nucleus"/>
    <property type="evidence" value="ECO:0007669"/>
    <property type="project" value="TreeGrafter"/>
</dbReference>
<dbReference type="InterPro" id="IPR016024">
    <property type="entry name" value="ARM-type_fold"/>
</dbReference>
<evidence type="ECO:0000256" key="2">
    <source>
        <dbReference type="ARBA" id="ARBA00022448"/>
    </source>
</evidence>
<proteinExistence type="predicted"/>
<dbReference type="AlphaFoldDB" id="A0AAD5S9L6"/>
<evidence type="ECO:0000313" key="10">
    <source>
        <dbReference type="Proteomes" id="UP001212841"/>
    </source>
</evidence>
<dbReference type="GO" id="GO:0051028">
    <property type="term" value="P:mRNA transport"/>
    <property type="evidence" value="ECO:0007669"/>
    <property type="project" value="UniProtKB-KW"/>
</dbReference>
<evidence type="ECO:0000313" key="9">
    <source>
        <dbReference type="EMBL" id="KAJ3047718.1"/>
    </source>
</evidence>
<sequence length="977" mass="109552">GTVGRRVGTNKVLIRLGSYSGWHIFPALLDSFLRGWESDGSRREEGVYGSAEVVAEFLKLINKFLNEADEPLTREFLDHMNAFPGRYPVAWGGEMSERMVGMVSILLSRCTTYQHSPPTELLTSCISILSSLLYYFPTVVWINLRAEVLFPRFSIESTIAGATGVGNSYMEQVVLPAEKSLGVYTTHLAFLDLLIELIKDAQSLSVVEEGTAPAERELRRVKGEVLFSWVVYAHRMVFAGYRGWRYKSVKDKDTIGKKILKIFNLVVRDSTWIRDAENLGDVGARGFGRIAEYLYFSFLEEGNLYFVAPLLDVVGVGMDEVERWYRQGRHTEGTEALETIRQGLTFLKRLLTREVLRPRKGSVLVGTVLDREMRSSSTGDPVELIHIIASYIKCETDWRVAALAIECLSLVCAVTEGFEQKPSLVGYFGNGDKAVVGSLLEYVCGSDVRNAWREELQCAVWRFLGVVVRTQPGLRNLFLVVDLESDQTSTATTTKAEFEKKNTLAAVMNVLTDWKWFAKFRWTVLPAALGVLAILWKNATEYPVFLTKLRSLPEFWKALEEILGEEFDVSSMKDEENRVGAACCFREAQGFVLRILGLEVYFMRQGSATAPGAVKNGNEDKIETIFKKVMKKSLEGTGLFLEGGGMPFEQALTNRLKQQALELNVPLSLSSYLLAEWADPFSGFRTFGSNYLYDVSLILAKFDKMRKMDRMGETEETFVRSMQAVNWNWSFTDAYMNVFRAWVEFLKVGALKLAASGGWDEVGGVVEGVVWGSLANGFQPFVVPDLPQHVMDSFEKTMKGLVTTMNSLLSVSILVPAAPLPEIDKVVRTGKIDIPQASEVSQYLPNMSPGLRSKVEDVIMKLVKAMQVYQEAYEEDKSALETELKFHRDLYVQHSEHISDLVDRMEEARKVIVAEVEGVGHSVAGLETKLRELVFTQDGVRQFLEESEKVLTGVSERVVRIVGSAPIEITQFTTAAG</sequence>
<accession>A0AAD5S9L6</accession>
<dbReference type="Proteomes" id="UP001212841">
    <property type="component" value="Unassembled WGS sequence"/>
</dbReference>
<evidence type="ECO:0000256" key="7">
    <source>
        <dbReference type="ARBA" id="ARBA00023242"/>
    </source>
</evidence>
<dbReference type="InterPro" id="IPR048883">
    <property type="entry name" value="Nup188_N-subdom_III"/>
</dbReference>
<comment type="caution">
    <text evidence="9">The sequence shown here is derived from an EMBL/GenBank/DDBJ whole genome shotgun (WGS) entry which is preliminary data.</text>
</comment>
<dbReference type="PANTHER" id="PTHR31431">
    <property type="entry name" value="NUCLEOPORIN NUP188 HOMOLOG"/>
    <property type="match status" value="1"/>
</dbReference>
<keyword evidence="3" id="KW-0509">mRNA transport</keyword>
<dbReference type="InterPro" id="IPR044840">
    <property type="entry name" value="Nup188"/>
</dbReference>
<keyword evidence="4" id="KW-0653">Protein transport</keyword>
<dbReference type="GO" id="GO:0006405">
    <property type="term" value="P:RNA export from nucleus"/>
    <property type="evidence" value="ECO:0007669"/>
    <property type="project" value="TreeGrafter"/>
</dbReference>
<evidence type="ECO:0000259" key="8">
    <source>
        <dbReference type="Pfam" id="PF21093"/>
    </source>
</evidence>
<dbReference type="GO" id="GO:0044611">
    <property type="term" value="C:nuclear pore inner ring"/>
    <property type="evidence" value="ECO:0007669"/>
    <property type="project" value="TreeGrafter"/>
</dbReference>
<dbReference type="GO" id="GO:0017056">
    <property type="term" value="F:structural constituent of nuclear pore"/>
    <property type="evidence" value="ECO:0007669"/>
    <property type="project" value="InterPro"/>
</dbReference>
<feature type="non-terminal residue" evidence="9">
    <location>
        <position position="1"/>
    </location>
</feature>
<evidence type="ECO:0000256" key="3">
    <source>
        <dbReference type="ARBA" id="ARBA00022816"/>
    </source>
</evidence>
<dbReference type="SUPFAM" id="SSF48371">
    <property type="entry name" value="ARM repeat"/>
    <property type="match status" value="1"/>
</dbReference>
<feature type="domain" description="Nucleoporin Nup188 N-terminal subdomain III" evidence="8">
    <location>
        <begin position="18"/>
        <end position="479"/>
    </location>
</feature>
<dbReference type="EMBL" id="JADGJD010000911">
    <property type="protein sequence ID" value="KAJ3047718.1"/>
    <property type="molecule type" value="Genomic_DNA"/>
</dbReference>
<keyword evidence="5" id="KW-0811">Translocation</keyword>
<evidence type="ECO:0000256" key="5">
    <source>
        <dbReference type="ARBA" id="ARBA00023010"/>
    </source>
</evidence>
<dbReference type="Pfam" id="PF21093">
    <property type="entry name" value="Nup188_N-subdom_III"/>
    <property type="match status" value="1"/>
</dbReference>
<comment type="subcellular location">
    <subcellularLocation>
        <location evidence="1">Nucleus</location>
        <location evidence="1">Nuclear pore complex</location>
    </subcellularLocation>
</comment>
<protein>
    <recommendedName>
        <fullName evidence="8">Nucleoporin Nup188 N-terminal subdomain III domain-containing protein</fullName>
    </recommendedName>
</protein>
<keyword evidence="2" id="KW-0813">Transport</keyword>
<name>A0AAD5S9L6_9FUNG</name>
<dbReference type="PANTHER" id="PTHR31431:SF1">
    <property type="entry name" value="NUCLEOPORIN NUP188"/>
    <property type="match status" value="1"/>
</dbReference>
<evidence type="ECO:0000256" key="4">
    <source>
        <dbReference type="ARBA" id="ARBA00022927"/>
    </source>
</evidence>
<keyword evidence="7" id="KW-0539">Nucleus</keyword>
<reference evidence="9" key="1">
    <citation type="submission" date="2020-05" db="EMBL/GenBank/DDBJ databases">
        <title>Phylogenomic resolution of chytrid fungi.</title>
        <authorList>
            <person name="Stajich J.E."/>
            <person name="Amses K."/>
            <person name="Simmons R."/>
            <person name="Seto K."/>
            <person name="Myers J."/>
            <person name="Bonds A."/>
            <person name="Quandt C.A."/>
            <person name="Barry K."/>
            <person name="Liu P."/>
            <person name="Grigoriev I."/>
            <person name="Longcore J.E."/>
            <person name="James T.Y."/>
        </authorList>
    </citation>
    <scope>NUCLEOTIDE SEQUENCE</scope>
    <source>
        <strain evidence="9">JEL0318</strain>
    </source>
</reference>
<evidence type="ECO:0000256" key="6">
    <source>
        <dbReference type="ARBA" id="ARBA00023132"/>
    </source>
</evidence>
<keyword evidence="6" id="KW-0906">Nuclear pore complex</keyword>
<organism evidence="9 10">
    <name type="scientific">Rhizophlyctis rosea</name>
    <dbReference type="NCBI Taxonomy" id="64517"/>
    <lineage>
        <taxon>Eukaryota</taxon>
        <taxon>Fungi</taxon>
        <taxon>Fungi incertae sedis</taxon>
        <taxon>Chytridiomycota</taxon>
        <taxon>Chytridiomycota incertae sedis</taxon>
        <taxon>Chytridiomycetes</taxon>
        <taxon>Rhizophlyctidales</taxon>
        <taxon>Rhizophlyctidaceae</taxon>
        <taxon>Rhizophlyctis</taxon>
    </lineage>
</organism>
<gene>
    <name evidence="9" type="ORF">HK097_011276</name>
</gene>